<evidence type="ECO:0000313" key="2">
    <source>
        <dbReference type="Proteomes" id="UP000830835"/>
    </source>
</evidence>
<keyword evidence="2" id="KW-1185">Reference proteome</keyword>
<proteinExistence type="predicted"/>
<sequence length="322" mass="35778">MLSVDERQDLAERFIAQAILAPSSHNTQPWWFRVAGQDIDLFADRTRALPVNDPEDRELTLSCGCALMNLRIAVASHNDEFRVELLPDPEDPDWLARLTVISGGAIAASEAGLAECIPLRQTYRKPFADRPIEPFVIDALIEAARAEKAWLQPLMTPEARQKAAALVAESDVLQWGDPRWRRELAAWMHPRRRGDGLAVSNWSGPIAQWVVRTLDMGRSMGSQDKDLAESAPLLALLGSGQEDVRGWLEAGQGLQRVLLTARQLGLQASYLNQPLQVQSLRPEVQKLLEGTGSPQILLRLGYPLEEVPPSPRRPVESVIVNM</sequence>
<dbReference type="Gene3D" id="3.40.109.10">
    <property type="entry name" value="NADH Oxidase"/>
    <property type="match status" value="1"/>
</dbReference>
<comment type="caution">
    <text evidence="1">The sequence shown here is derived from an EMBL/GenBank/DDBJ whole genome shotgun (WGS) entry which is preliminary data.</text>
</comment>
<protein>
    <submittedName>
        <fullName evidence="1">Nitroreductase family protein</fullName>
    </submittedName>
</protein>
<dbReference type="PANTHER" id="PTHR23026">
    <property type="entry name" value="NADPH NITROREDUCTASE"/>
    <property type="match status" value="1"/>
</dbReference>
<dbReference type="NCBIfam" id="NF047509">
    <property type="entry name" value="Rv3131_FMN_oxido"/>
    <property type="match status" value="1"/>
</dbReference>
<name>A0ABT0C978_THEVL</name>
<gene>
    <name evidence="1" type="ORF">JX360_05295</name>
</gene>
<dbReference type="Gene3D" id="3.40.109.30">
    <property type="entry name" value="putative nitroreductase (tm1586), domain 2"/>
    <property type="match status" value="1"/>
</dbReference>
<dbReference type="SUPFAM" id="SSF55469">
    <property type="entry name" value="FMN-dependent nitroreductase-like"/>
    <property type="match status" value="2"/>
</dbReference>
<dbReference type="RefSeq" id="WP_244349549.1">
    <property type="nucleotide sequence ID" value="NZ_JAFIRA010000008.1"/>
</dbReference>
<reference evidence="1" key="1">
    <citation type="submission" date="2021-02" db="EMBL/GenBank/DDBJ databases">
        <title>The CRISPR/cas machinery reduction and long-range gene transfer in the hot spring cyanobacterium Synechococcus.</title>
        <authorList>
            <person name="Dvorak P."/>
            <person name="Jahodarova E."/>
            <person name="Hasler P."/>
            <person name="Poulickova A."/>
        </authorList>
    </citation>
    <scope>NUCLEOTIDE SEQUENCE</scope>
    <source>
        <strain evidence="1">Rupite</strain>
    </source>
</reference>
<dbReference type="PANTHER" id="PTHR23026:SF123">
    <property type="entry name" value="NAD(P)H NITROREDUCTASE RV3131-RELATED"/>
    <property type="match status" value="1"/>
</dbReference>
<dbReference type="InterPro" id="IPR050627">
    <property type="entry name" value="Nitroreductase/BluB"/>
</dbReference>
<dbReference type="EMBL" id="JAFIRA010000008">
    <property type="protein sequence ID" value="MCJ2542325.1"/>
    <property type="molecule type" value="Genomic_DNA"/>
</dbReference>
<organism evidence="1 2">
    <name type="scientific">Thermostichus vulcanus str. 'Rupite'</name>
    <dbReference type="NCBI Taxonomy" id="2813851"/>
    <lineage>
        <taxon>Bacteria</taxon>
        <taxon>Bacillati</taxon>
        <taxon>Cyanobacteriota</taxon>
        <taxon>Cyanophyceae</taxon>
        <taxon>Thermostichales</taxon>
        <taxon>Thermostichaceae</taxon>
        <taxon>Thermostichus</taxon>
    </lineage>
</organism>
<dbReference type="InterPro" id="IPR000415">
    <property type="entry name" value="Nitroreductase-like"/>
</dbReference>
<dbReference type="Proteomes" id="UP000830835">
    <property type="component" value="Unassembled WGS sequence"/>
</dbReference>
<accession>A0ABT0C978</accession>
<evidence type="ECO:0000313" key="1">
    <source>
        <dbReference type="EMBL" id="MCJ2542325.1"/>
    </source>
</evidence>